<evidence type="ECO:0000256" key="1">
    <source>
        <dbReference type="SAM" id="MobiDB-lite"/>
    </source>
</evidence>
<dbReference type="AlphaFoldDB" id="A0A6M3JPH2"/>
<dbReference type="EMBL" id="MT141834">
    <property type="protein sequence ID" value="QJA70942.1"/>
    <property type="molecule type" value="Genomic_DNA"/>
</dbReference>
<evidence type="ECO:0000313" key="2">
    <source>
        <dbReference type="EMBL" id="QJA57782.1"/>
    </source>
</evidence>
<protein>
    <submittedName>
        <fullName evidence="3">Uncharacterized protein</fullName>
    </submittedName>
</protein>
<dbReference type="EMBL" id="MT141291">
    <property type="protein sequence ID" value="QJA57782.1"/>
    <property type="molecule type" value="Genomic_DNA"/>
</dbReference>
<name>A0A6M3JPH2_9ZZZZ</name>
<reference evidence="3" key="1">
    <citation type="submission" date="2020-03" db="EMBL/GenBank/DDBJ databases">
        <title>The deep terrestrial virosphere.</title>
        <authorList>
            <person name="Holmfeldt K."/>
            <person name="Nilsson E."/>
            <person name="Simone D."/>
            <person name="Lopez-Fernandez M."/>
            <person name="Wu X."/>
            <person name="de Brujin I."/>
            <person name="Lundin D."/>
            <person name="Andersson A."/>
            <person name="Bertilsson S."/>
            <person name="Dopson M."/>
        </authorList>
    </citation>
    <scope>NUCLEOTIDE SEQUENCE</scope>
    <source>
        <strain evidence="3">MM415A03452</strain>
        <strain evidence="2">MM415B01567</strain>
    </source>
</reference>
<accession>A0A6M3JPH2</accession>
<evidence type="ECO:0000313" key="3">
    <source>
        <dbReference type="EMBL" id="QJA70942.1"/>
    </source>
</evidence>
<sequence length="170" mass="19679">MAKYLRQMRTGRVYVYDETLAKRKDMVDHDPDMAKRMIEAKKKRLEEVQAMRMNPDLNPPVDPSILSDSEELAKIEAALEEEERKLEELLSGGPKPEDVKPKTDEDIALERRQEIINKDPDIAKIEAMTEKKHVEAYVMEEFGVDIDLRKGLPTLKADAIQLRVDRLFET</sequence>
<organism evidence="3">
    <name type="scientific">viral metagenome</name>
    <dbReference type="NCBI Taxonomy" id="1070528"/>
    <lineage>
        <taxon>unclassified sequences</taxon>
        <taxon>metagenomes</taxon>
        <taxon>organismal metagenomes</taxon>
    </lineage>
</organism>
<proteinExistence type="predicted"/>
<feature type="region of interest" description="Disordered" evidence="1">
    <location>
        <begin position="84"/>
        <end position="103"/>
    </location>
</feature>
<gene>
    <name evidence="3" type="ORF">MM415A03452_0003</name>
    <name evidence="2" type="ORF">MM415B01567_0022</name>
</gene>